<evidence type="ECO:0000313" key="11">
    <source>
        <dbReference type="Proteomes" id="UP000093000"/>
    </source>
</evidence>
<dbReference type="InterPro" id="IPR011993">
    <property type="entry name" value="PH-like_dom_sf"/>
</dbReference>
<dbReference type="GO" id="GO:0032366">
    <property type="term" value="P:intracellular sterol transport"/>
    <property type="evidence" value="ECO:0007669"/>
    <property type="project" value="TreeGrafter"/>
</dbReference>
<dbReference type="GO" id="GO:0005886">
    <property type="term" value="C:plasma membrane"/>
    <property type="evidence" value="ECO:0007669"/>
    <property type="project" value="TreeGrafter"/>
</dbReference>
<comment type="subcellular location">
    <subcellularLocation>
        <location evidence="1">Membrane</location>
        <topology evidence="1">Single-pass membrane protein</topology>
    </subcellularLocation>
</comment>
<feature type="region of interest" description="Disordered" evidence="7">
    <location>
        <begin position="1018"/>
        <end position="1052"/>
    </location>
</feature>
<dbReference type="Pfam" id="PF00169">
    <property type="entry name" value="PH"/>
    <property type="match status" value="1"/>
</dbReference>
<dbReference type="InterPro" id="IPR051482">
    <property type="entry name" value="Cholesterol_transport"/>
</dbReference>
<dbReference type="Gene3D" id="2.30.29.30">
    <property type="entry name" value="Pleckstrin-homology domain (PH domain)/Phosphotyrosine-binding domain (PTB)"/>
    <property type="match status" value="2"/>
</dbReference>
<dbReference type="Gene3D" id="1.20.1270.60">
    <property type="entry name" value="Arfaptin homology (AH) domain/BAR domain"/>
    <property type="match status" value="1"/>
</dbReference>
<evidence type="ECO:0000313" key="10">
    <source>
        <dbReference type="EMBL" id="OBZ84580.1"/>
    </source>
</evidence>
<dbReference type="PANTHER" id="PTHR23319">
    <property type="entry name" value="GRAM DOMAIN CONTAINING 1B, ISOFORM E"/>
    <property type="match status" value="1"/>
</dbReference>
<accession>A0A1C7N643</accession>
<evidence type="ECO:0000259" key="8">
    <source>
        <dbReference type="PROSITE" id="PS50003"/>
    </source>
</evidence>
<dbReference type="EMBL" id="LUGH01000493">
    <property type="protein sequence ID" value="OBZ84580.1"/>
    <property type="molecule type" value="Genomic_DNA"/>
</dbReference>
<feature type="compositionally biased region" description="Polar residues" evidence="7">
    <location>
        <begin position="752"/>
        <end position="761"/>
    </location>
</feature>
<evidence type="ECO:0000259" key="9">
    <source>
        <dbReference type="PROSITE" id="PS51778"/>
    </source>
</evidence>
<evidence type="ECO:0000256" key="6">
    <source>
        <dbReference type="SAM" id="Coils"/>
    </source>
</evidence>
<keyword evidence="3" id="KW-0812">Transmembrane</keyword>
<dbReference type="FunCoup" id="A0A1C7N643">
    <property type="interactions" value="49"/>
</dbReference>
<dbReference type="SMART" id="SM00568">
    <property type="entry name" value="GRAM"/>
    <property type="match status" value="1"/>
</dbReference>
<keyword evidence="11" id="KW-1185">Reference proteome</keyword>
<reference evidence="10 11" key="1">
    <citation type="submission" date="2016-03" db="EMBL/GenBank/DDBJ databases">
        <title>Choanephora cucurbitarum.</title>
        <authorList>
            <person name="Min B."/>
            <person name="Park H."/>
            <person name="Park J.-H."/>
            <person name="Shin H.-D."/>
            <person name="Choi I.-G."/>
        </authorList>
    </citation>
    <scope>NUCLEOTIDE SEQUENCE [LARGE SCALE GENOMIC DNA]</scope>
    <source>
        <strain evidence="10 11">KUS-F28377</strain>
    </source>
</reference>
<feature type="compositionally biased region" description="Polar residues" evidence="7">
    <location>
        <begin position="1033"/>
        <end position="1045"/>
    </location>
</feature>
<feature type="compositionally biased region" description="Basic and acidic residues" evidence="7">
    <location>
        <begin position="1020"/>
        <end position="1031"/>
    </location>
</feature>
<proteinExistence type="inferred from homology"/>
<dbReference type="Pfam" id="PF16746">
    <property type="entry name" value="BAR_3"/>
    <property type="match status" value="1"/>
</dbReference>
<organism evidence="10 11">
    <name type="scientific">Choanephora cucurbitarum</name>
    <dbReference type="NCBI Taxonomy" id="101091"/>
    <lineage>
        <taxon>Eukaryota</taxon>
        <taxon>Fungi</taxon>
        <taxon>Fungi incertae sedis</taxon>
        <taxon>Mucoromycota</taxon>
        <taxon>Mucoromycotina</taxon>
        <taxon>Mucoromycetes</taxon>
        <taxon>Mucorales</taxon>
        <taxon>Mucorineae</taxon>
        <taxon>Choanephoraceae</taxon>
        <taxon>Choanephoroideae</taxon>
        <taxon>Choanephora</taxon>
    </lineage>
</organism>
<dbReference type="Pfam" id="PF02893">
    <property type="entry name" value="GRAM"/>
    <property type="match status" value="1"/>
</dbReference>
<name>A0A1C7N643_9FUNG</name>
<feature type="region of interest" description="Disordered" evidence="7">
    <location>
        <begin position="745"/>
        <end position="771"/>
    </location>
</feature>
<dbReference type="Pfam" id="PF16016">
    <property type="entry name" value="VASt"/>
    <property type="match status" value="1"/>
</dbReference>
<dbReference type="OrthoDB" id="10070851at2759"/>
<dbReference type="Proteomes" id="UP000093000">
    <property type="component" value="Unassembled WGS sequence"/>
</dbReference>
<protein>
    <submittedName>
        <fullName evidence="10">Putative PH domain-containing protein C19A8.02</fullName>
    </submittedName>
</protein>
<comment type="similarity">
    <text evidence="2">Belongs to the YSP2 family.</text>
</comment>
<evidence type="ECO:0000256" key="1">
    <source>
        <dbReference type="ARBA" id="ARBA00004167"/>
    </source>
</evidence>
<dbReference type="SUPFAM" id="SSF50729">
    <property type="entry name" value="PH domain-like"/>
    <property type="match status" value="1"/>
</dbReference>
<dbReference type="InterPro" id="IPR004148">
    <property type="entry name" value="BAR_dom"/>
</dbReference>
<dbReference type="InterPro" id="IPR031968">
    <property type="entry name" value="VASt"/>
</dbReference>
<dbReference type="PROSITE" id="PS51778">
    <property type="entry name" value="VAST"/>
    <property type="match status" value="1"/>
</dbReference>
<dbReference type="InterPro" id="IPR001849">
    <property type="entry name" value="PH_domain"/>
</dbReference>
<feature type="domain" description="PH" evidence="8">
    <location>
        <begin position="308"/>
        <end position="411"/>
    </location>
</feature>
<dbReference type="GO" id="GO:0140268">
    <property type="term" value="C:endoplasmic reticulum-plasma membrane contact site"/>
    <property type="evidence" value="ECO:0007669"/>
    <property type="project" value="TreeGrafter"/>
</dbReference>
<keyword evidence="6" id="KW-0175">Coiled coil</keyword>
<dbReference type="InterPro" id="IPR027267">
    <property type="entry name" value="AH/BAR_dom_sf"/>
</dbReference>
<evidence type="ECO:0000256" key="2">
    <source>
        <dbReference type="ARBA" id="ARBA00006582"/>
    </source>
</evidence>
<dbReference type="GO" id="GO:0032934">
    <property type="term" value="F:sterol binding"/>
    <property type="evidence" value="ECO:0007669"/>
    <property type="project" value="TreeGrafter"/>
</dbReference>
<dbReference type="STRING" id="101091.A0A1C7N643"/>
<sequence>MLQPSLVSSSTNTLTIQDVVLDSPVWRSNLLHLQDQVDLFEKWVEGFMKALRSYLESIVKHNMQASNLCKKTLLTGLDGTLIDNTIAGNVVTRFATTLQFTIAYKTKMASDLEDTLLVPLQNIVKNDLKTFKETRKQFERTLDRYEAQLNRYYVLSKQKEASALREDAFQMFELRKSYVRSSVDFFSILVSFKTNLEQLLVSCFADALGAYIQDIDESAAACDHVRTKLNGWKQWMDENKMTSEYQLTKINNRCLELQDAYINKSKPDRSLKRYSTLSNDPMVAVSPTENTSDDDSNSNKEWVNTLKKGEKQGYLNCRIVSSRNRTPWSRRWFFLQQGWFGTCTVSTIQKEKGCVMVNDRIRITEATFRVFSESDRRFCFDLIHPRYTFHLQAETDHEMQQWLWAMEQAKEAELSSEDRVPQALLSPKANMFNKLSNKDNTSLVVAMSTSPLPSPTLEPSLSTTTSSLTSVMIRESQTVPLEETIPEVTNTNRLSLSSWGMPWLSTSMNAFSHNSTDDDANTTTSLFPITTSSNSSTTNNTTNNSNTNIIQNEQQDTNQLIVWPTKLELDTPKPNLPRYSAHLEESQRELRRYFDHVPEEETVLESLIASFYPSTEGYSGKMYLTQSRIWFYSCTFMTCVHVAVIPLAHIKSVHLENSTLILIETETDKFCFSVWLTSPATIVEKIKYAVEHHKTIPLDQFYDALRRIHPPKRKTKIPTSHVTTTMSNTLYTSVTPLTVQAQQQQPILIKQNPSTSTSNTTDEGEDTHSMANPEEDIASSLGTSFHSSPAQGALAAVAAKSQQRKSASKSALSSQPIVAETLTAEPSLLTEEADEWPSDVPKPQEKVSCRCKDHLEKIETDLVLDISPKVLFDLLFSDRGTLWHKLNQVKNNSPPVLSPWQQQERTMEYIMPVSNPLVKVKEADVIETQQIIEQQPYLSYVVMVSTKTPQLPYADAFVPCIKYCITYVSPTQSRLVCSMGVQWLKTIFVKGMVNRAAMKGMQETVQGLVSLLQQELASKSSKEPAKDEKQIPPKQSTKHQPQYDSQQHKKERKEKNIKWPSLWTWILCVLCMLSAIHQLYLQHKYQALVQENQTVSWRGVYLRDIEEQLIQREQSATRMNHSVYALFQEAKEKKDTKWSSRQHRIMAAEISIMKEKLGVLRFELLSSFRILNLIEHQLLENEYHNWVADQLLDCKEDAVCHLLRKEIT</sequence>
<keyword evidence="5" id="KW-0472">Membrane</keyword>
<dbReference type="PANTHER" id="PTHR23319:SF4">
    <property type="entry name" value="GRAM DOMAIN CONTAINING 1B, ISOFORM E"/>
    <property type="match status" value="1"/>
</dbReference>
<dbReference type="InterPro" id="IPR004182">
    <property type="entry name" value="GRAM"/>
</dbReference>
<dbReference type="GO" id="GO:0120015">
    <property type="term" value="F:sterol transfer activity"/>
    <property type="evidence" value="ECO:0007669"/>
    <property type="project" value="TreeGrafter"/>
</dbReference>
<evidence type="ECO:0000256" key="3">
    <source>
        <dbReference type="ARBA" id="ARBA00022692"/>
    </source>
</evidence>
<feature type="coiled-coil region" evidence="6">
    <location>
        <begin position="128"/>
        <end position="155"/>
    </location>
</feature>
<dbReference type="SUPFAM" id="SSF103657">
    <property type="entry name" value="BAR/IMD domain-like"/>
    <property type="match status" value="1"/>
</dbReference>
<evidence type="ECO:0000256" key="5">
    <source>
        <dbReference type="ARBA" id="ARBA00023136"/>
    </source>
</evidence>
<dbReference type="GO" id="GO:0005789">
    <property type="term" value="C:endoplasmic reticulum membrane"/>
    <property type="evidence" value="ECO:0007669"/>
    <property type="project" value="TreeGrafter"/>
</dbReference>
<evidence type="ECO:0000256" key="4">
    <source>
        <dbReference type="ARBA" id="ARBA00022989"/>
    </source>
</evidence>
<keyword evidence="4" id="KW-1133">Transmembrane helix</keyword>
<dbReference type="AlphaFoldDB" id="A0A1C7N643"/>
<evidence type="ECO:0000256" key="7">
    <source>
        <dbReference type="SAM" id="MobiDB-lite"/>
    </source>
</evidence>
<comment type="caution">
    <text evidence="10">The sequence shown here is derived from an EMBL/GenBank/DDBJ whole genome shotgun (WGS) entry which is preliminary data.</text>
</comment>
<dbReference type="SMART" id="SM00233">
    <property type="entry name" value="PH"/>
    <property type="match status" value="1"/>
</dbReference>
<feature type="domain" description="VASt" evidence="9">
    <location>
        <begin position="855"/>
        <end position="1020"/>
    </location>
</feature>
<gene>
    <name evidence="10" type="ORF">A0J61_07366</name>
</gene>
<dbReference type="PROSITE" id="PS50003">
    <property type="entry name" value="PH_DOMAIN"/>
    <property type="match status" value="1"/>
</dbReference>
<dbReference type="InParanoid" id="A0A1C7N643"/>